<feature type="transmembrane region" description="Helical" evidence="1">
    <location>
        <begin position="12"/>
        <end position="30"/>
    </location>
</feature>
<keyword evidence="1" id="KW-0472">Membrane</keyword>
<reference evidence="2 3" key="1">
    <citation type="submission" date="2020-02" db="EMBL/GenBank/DDBJ databases">
        <authorList>
            <person name="Hogendoorn C."/>
        </authorList>
    </citation>
    <scope>NUCLEOTIDE SEQUENCE [LARGE SCALE GENOMIC DNA]</scope>
    <source>
        <strain evidence="2">METHB21</strain>
    </source>
</reference>
<protein>
    <submittedName>
        <fullName evidence="2">Uncharacterized protein</fullName>
    </submittedName>
</protein>
<comment type="caution">
    <text evidence="2">The sequence shown here is derived from an EMBL/GenBank/DDBJ whole genome shotgun (WGS) entry which is preliminary data.</text>
</comment>
<dbReference type="Proteomes" id="UP000494216">
    <property type="component" value="Unassembled WGS sequence"/>
</dbReference>
<gene>
    <name evidence="2" type="ORF">METHB2_160015</name>
</gene>
<dbReference type="AlphaFoldDB" id="A0A8S0Y9C2"/>
<organism evidence="2 3">
    <name type="scientific">Candidatus Methylobacter favarea</name>
    <dbReference type="NCBI Taxonomy" id="2707345"/>
    <lineage>
        <taxon>Bacteria</taxon>
        <taxon>Pseudomonadati</taxon>
        <taxon>Pseudomonadota</taxon>
        <taxon>Gammaproteobacteria</taxon>
        <taxon>Methylococcales</taxon>
        <taxon>Methylococcaceae</taxon>
        <taxon>Methylobacter</taxon>
    </lineage>
</organism>
<dbReference type="EMBL" id="CADCXN010000043">
    <property type="protein sequence ID" value="CAA9889948.1"/>
    <property type="molecule type" value="Genomic_DNA"/>
</dbReference>
<name>A0A8S0Y9C2_9GAMM</name>
<keyword evidence="3" id="KW-1185">Reference proteome</keyword>
<keyword evidence="1" id="KW-0812">Transmembrane</keyword>
<evidence type="ECO:0000313" key="2">
    <source>
        <dbReference type="EMBL" id="CAA9889948.1"/>
    </source>
</evidence>
<keyword evidence="1" id="KW-1133">Transmembrane helix</keyword>
<accession>A0A8S0Y9C2</accession>
<proteinExistence type="predicted"/>
<evidence type="ECO:0000256" key="1">
    <source>
        <dbReference type="SAM" id="Phobius"/>
    </source>
</evidence>
<sequence length="132" mass="14696">MNIKETLRSPHIFIELLLFVIIIVLVNSKLDIKVDPKGFVKNIALNYALTGDGAVIVSDPKGNVILRSDQDSLDKLHSISISRIGNKKNNTITQGLFESLIPSAFAGEKYFQFLTNVDGQIACRWYDDNTPC</sequence>
<evidence type="ECO:0000313" key="3">
    <source>
        <dbReference type="Proteomes" id="UP000494216"/>
    </source>
</evidence>
<dbReference type="RefSeq" id="WP_174624919.1">
    <property type="nucleotide sequence ID" value="NZ_CADCXN010000043.1"/>
</dbReference>